<comment type="caution">
    <text evidence="1">The sequence shown here is derived from an EMBL/GenBank/DDBJ whole genome shotgun (WGS) entry which is preliminary data.</text>
</comment>
<dbReference type="InterPro" id="IPR012675">
    <property type="entry name" value="Beta-grasp_dom_sf"/>
</dbReference>
<name>A0A150ME84_9BACL</name>
<dbReference type="InterPro" id="IPR010035">
    <property type="entry name" value="Thi_S"/>
</dbReference>
<sequence>MELIINGESIHVPDEVKTVSDLLAHFQLNNKIAIVEVNLTIIPKQQYETTTLCNGDKVEIVHFVGGG</sequence>
<accession>A0A150ME84</accession>
<dbReference type="InterPro" id="IPR003749">
    <property type="entry name" value="ThiS/MoaD-like"/>
</dbReference>
<reference evidence="1 2" key="1">
    <citation type="submission" date="2016-01" db="EMBL/GenBank/DDBJ databases">
        <title>Draft Genome Sequences of Seven Thermophilic Sporeformers Isolated from Foods.</title>
        <authorList>
            <person name="Berendsen E.M."/>
            <person name="Wells-Bennik M.H."/>
            <person name="Krawcyk A.O."/>
            <person name="De Jong A."/>
            <person name="Holsappel S."/>
            <person name="Eijlander R.T."/>
            <person name="Kuipers O.P."/>
        </authorList>
    </citation>
    <scope>NUCLEOTIDE SEQUENCE [LARGE SCALE GENOMIC DNA]</scope>
    <source>
        <strain evidence="1 2">B4110</strain>
    </source>
</reference>
<dbReference type="PATRIC" id="fig|153151.4.peg.2011"/>
<gene>
    <name evidence="1" type="ORF">B4110_0727</name>
</gene>
<dbReference type="AlphaFoldDB" id="A0A150ME84"/>
<dbReference type="PANTHER" id="PTHR34472">
    <property type="entry name" value="SULFUR CARRIER PROTEIN THIS"/>
    <property type="match status" value="1"/>
</dbReference>
<evidence type="ECO:0008006" key="3">
    <source>
        <dbReference type="Google" id="ProtNLM"/>
    </source>
</evidence>
<proteinExistence type="predicted"/>
<organism evidence="1 2">
    <name type="scientific">Parageobacillus toebii</name>
    <dbReference type="NCBI Taxonomy" id="153151"/>
    <lineage>
        <taxon>Bacteria</taxon>
        <taxon>Bacillati</taxon>
        <taxon>Bacillota</taxon>
        <taxon>Bacilli</taxon>
        <taxon>Bacillales</taxon>
        <taxon>Anoxybacillaceae</taxon>
        <taxon>Parageobacillus</taxon>
    </lineage>
</organism>
<dbReference type="SUPFAM" id="SSF54285">
    <property type="entry name" value="MoaD/ThiS"/>
    <property type="match status" value="1"/>
</dbReference>
<dbReference type="EMBL" id="LQYW01000173">
    <property type="protein sequence ID" value="KYD22874.1"/>
    <property type="molecule type" value="Genomic_DNA"/>
</dbReference>
<dbReference type="Proteomes" id="UP000075324">
    <property type="component" value="Unassembled WGS sequence"/>
</dbReference>
<dbReference type="Pfam" id="PF02597">
    <property type="entry name" value="ThiS"/>
    <property type="match status" value="1"/>
</dbReference>
<dbReference type="InterPro" id="IPR016155">
    <property type="entry name" value="Mopterin_synth/thiamin_S_b"/>
</dbReference>
<evidence type="ECO:0000313" key="1">
    <source>
        <dbReference type="EMBL" id="KYD22874.1"/>
    </source>
</evidence>
<dbReference type="RefSeq" id="WP_012749311.1">
    <property type="nucleotide sequence ID" value="NZ_LQYW01000173.1"/>
</dbReference>
<dbReference type="NCBIfam" id="TIGR01683">
    <property type="entry name" value="thiS"/>
    <property type="match status" value="1"/>
</dbReference>
<evidence type="ECO:0000313" key="2">
    <source>
        <dbReference type="Proteomes" id="UP000075324"/>
    </source>
</evidence>
<protein>
    <recommendedName>
        <fullName evidence="3">Thiamine biosynthesis protein ThiS</fullName>
    </recommendedName>
</protein>
<dbReference type="CDD" id="cd00565">
    <property type="entry name" value="Ubl_ThiS"/>
    <property type="match status" value="1"/>
</dbReference>
<dbReference type="Gene3D" id="3.10.20.30">
    <property type="match status" value="1"/>
</dbReference>
<dbReference type="PANTHER" id="PTHR34472:SF1">
    <property type="entry name" value="SULFUR CARRIER PROTEIN THIS"/>
    <property type="match status" value="1"/>
</dbReference>